<dbReference type="InterPro" id="IPR056884">
    <property type="entry name" value="NPHP3-like_N"/>
</dbReference>
<name>A0ABR3WG05_9PEZI</name>
<feature type="domain" description="DUF7791" evidence="3">
    <location>
        <begin position="574"/>
        <end position="733"/>
    </location>
</feature>
<dbReference type="SUPFAM" id="SSF52540">
    <property type="entry name" value="P-loop containing nucleoside triphosphate hydrolases"/>
    <property type="match status" value="1"/>
</dbReference>
<evidence type="ECO:0000259" key="3">
    <source>
        <dbReference type="Pfam" id="PF25053"/>
    </source>
</evidence>
<protein>
    <recommendedName>
        <fullName evidence="6">NACHT domain-containing protein</fullName>
    </recommendedName>
</protein>
<dbReference type="InterPro" id="IPR056693">
    <property type="entry name" value="DUF7791"/>
</dbReference>
<sequence length="818" mass="93197">MDPVSALGVASAAVAFIDFAIGIFRQIHDNCGDGQRLNEGNFETVINDLLNWDHDLNQENVTETDPDIRALQHLLSECNGTARKLIEALEKLKPKVSSSKWDCFHAALKMHWGAKQLEDLRLHVEGFRSQLSLRMLGYINAKLDTRHATQSRHFGAMADRNSQIVDILAMHQRQLTAAAGQERVTQTAVIEALAILKSGEMTRLPVHGEVQSDMSQARVGFQIGPGSSTYVMSMGDGVTSSTGEHKAGNKSFEKLRQNIMGSLHFPQIHHRFESVKSSHRKTLDWVFGDEMDHSDEVTTPNRSNFAAWLRSGSGCYWLRGKAGSGKSTLMKYLYQDERTTSHLLKWSERRRLIIPGFFLWYLGTSLQKSQAGLIRALLYSIFQQWPPLIMDLMPEVFVPYAREGVVSQDEPAIDTLWIWFRKLREVRSQVSFCIFIDGLDEYVGDHSAMAEVFLEMVNTCPFIKFVVSSRPINSCVDAFQDSPTLRLENLNRTDIRTYTEDKLGPKIDIYRRGSCTELTEEIVIKSNGVFLWVHLVVRSLLQGLRDGDTISELASRLHDLPSDLEQLYVHMLDRIPTAYQTQASLIFHLLLTRDQVLDRLLGERLQRLTALQFSFAIDDDDDDRQMKLGTLSTLMQAQRVAFTDARVRSRCFGLVEVVYRDRSGAPIAHPDVPSFFDNQDPIFHSVEYMHHTAFEFLAQPYVEAKLRSLLGGQAFDPLRQLFRSCVALARASTPMVVLEGDIGDVTLWGRLLEGLLYAKEAEDNGRPTNMADLKLLDAAYSWQWENSERYYTRMQDTWVSSRTAGHWFRRIPELRHRK</sequence>
<dbReference type="PANTHER" id="PTHR10039">
    <property type="entry name" value="AMELOGENIN"/>
    <property type="match status" value="1"/>
</dbReference>
<proteinExistence type="predicted"/>
<dbReference type="EMBL" id="JAWRVE010000089">
    <property type="protein sequence ID" value="KAL1860711.1"/>
    <property type="molecule type" value="Genomic_DNA"/>
</dbReference>
<evidence type="ECO:0000256" key="1">
    <source>
        <dbReference type="ARBA" id="ARBA00022737"/>
    </source>
</evidence>
<feature type="domain" description="Nephrocystin 3-like N-terminal" evidence="2">
    <location>
        <begin position="302"/>
        <end position="470"/>
    </location>
</feature>
<keyword evidence="5" id="KW-1185">Reference proteome</keyword>
<evidence type="ECO:0000259" key="2">
    <source>
        <dbReference type="Pfam" id="PF24883"/>
    </source>
</evidence>
<keyword evidence="1" id="KW-0677">Repeat</keyword>
<reference evidence="4 5" key="1">
    <citation type="journal article" date="2024" name="IMA Fungus">
        <title>IMA Genome - F19 : A genome assembly and annotation guide to empower mycologists, including annotated draft genome sequences of Ceratocystis pirilliformis, Diaporthe australafricana, Fusarium ophioides, Paecilomyces lecythidis, and Sporothrix stenoceras.</title>
        <authorList>
            <person name="Aylward J."/>
            <person name="Wilson A.M."/>
            <person name="Visagie C.M."/>
            <person name="Spraker J."/>
            <person name="Barnes I."/>
            <person name="Buitendag C."/>
            <person name="Ceriani C."/>
            <person name="Del Mar Angel L."/>
            <person name="du Plessis D."/>
            <person name="Fuchs T."/>
            <person name="Gasser K."/>
            <person name="Kramer D."/>
            <person name="Li W."/>
            <person name="Munsamy K."/>
            <person name="Piso A."/>
            <person name="Price J.L."/>
            <person name="Sonnekus B."/>
            <person name="Thomas C."/>
            <person name="van der Nest A."/>
            <person name="van Dijk A."/>
            <person name="van Heerden A."/>
            <person name="van Vuuren N."/>
            <person name="Yilmaz N."/>
            <person name="Duong T.A."/>
            <person name="van der Merwe N.A."/>
            <person name="Wingfield M.J."/>
            <person name="Wingfield B.D."/>
        </authorList>
    </citation>
    <scope>NUCLEOTIDE SEQUENCE [LARGE SCALE GENOMIC DNA]</scope>
    <source>
        <strain evidence="4 5">CMW 18300</strain>
    </source>
</reference>
<evidence type="ECO:0008006" key="6">
    <source>
        <dbReference type="Google" id="ProtNLM"/>
    </source>
</evidence>
<dbReference type="PANTHER" id="PTHR10039:SF5">
    <property type="entry name" value="NACHT DOMAIN-CONTAINING PROTEIN"/>
    <property type="match status" value="1"/>
</dbReference>
<dbReference type="Gene3D" id="3.40.50.300">
    <property type="entry name" value="P-loop containing nucleotide triphosphate hydrolases"/>
    <property type="match status" value="1"/>
</dbReference>
<gene>
    <name evidence="4" type="ORF">Daus18300_009054</name>
</gene>
<dbReference type="Pfam" id="PF24883">
    <property type="entry name" value="NPHP3_N"/>
    <property type="match status" value="1"/>
</dbReference>
<accession>A0ABR3WG05</accession>
<evidence type="ECO:0000313" key="5">
    <source>
        <dbReference type="Proteomes" id="UP001583177"/>
    </source>
</evidence>
<dbReference type="Pfam" id="PF25053">
    <property type="entry name" value="DUF7791"/>
    <property type="match status" value="1"/>
</dbReference>
<evidence type="ECO:0000313" key="4">
    <source>
        <dbReference type="EMBL" id="KAL1860711.1"/>
    </source>
</evidence>
<comment type="caution">
    <text evidence="4">The sequence shown here is derived from an EMBL/GenBank/DDBJ whole genome shotgun (WGS) entry which is preliminary data.</text>
</comment>
<dbReference type="InterPro" id="IPR027417">
    <property type="entry name" value="P-loop_NTPase"/>
</dbReference>
<organism evidence="4 5">
    <name type="scientific">Diaporthe australafricana</name>
    <dbReference type="NCBI Taxonomy" id="127596"/>
    <lineage>
        <taxon>Eukaryota</taxon>
        <taxon>Fungi</taxon>
        <taxon>Dikarya</taxon>
        <taxon>Ascomycota</taxon>
        <taxon>Pezizomycotina</taxon>
        <taxon>Sordariomycetes</taxon>
        <taxon>Sordariomycetidae</taxon>
        <taxon>Diaporthales</taxon>
        <taxon>Diaporthaceae</taxon>
        <taxon>Diaporthe</taxon>
    </lineage>
</organism>
<dbReference type="Proteomes" id="UP001583177">
    <property type="component" value="Unassembled WGS sequence"/>
</dbReference>